<dbReference type="GO" id="GO:0005524">
    <property type="term" value="F:ATP binding"/>
    <property type="evidence" value="ECO:0007669"/>
    <property type="project" value="InterPro"/>
</dbReference>
<evidence type="ECO:0000256" key="6">
    <source>
        <dbReference type="RuleBase" id="RU003479"/>
    </source>
</evidence>
<reference evidence="7" key="1">
    <citation type="submission" date="2021-01" db="EMBL/GenBank/DDBJ databases">
        <authorList>
            <person name="Corre E."/>
            <person name="Pelletier E."/>
            <person name="Niang G."/>
            <person name="Scheremetjew M."/>
            <person name="Finn R."/>
            <person name="Kale V."/>
            <person name="Holt S."/>
            <person name="Cochrane G."/>
            <person name="Meng A."/>
            <person name="Brown T."/>
            <person name="Cohen L."/>
        </authorList>
    </citation>
    <scope>NUCLEOTIDE SEQUENCE</scope>
    <source>
        <strain evidence="7">Clade-D-RCC1621</strain>
    </source>
</reference>
<dbReference type="InterPro" id="IPR037124">
    <property type="entry name" value="Chaperonin_GroES_sf"/>
</dbReference>
<proteinExistence type="inferred from homology"/>
<comment type="similarity">
    <text evidence="1 6">Belongs to the GroES chaperonin family.</text>
</comment>
<dbReference type="InterPro" id="IPR011032">
    <property type="entry name" value="GroES-like_sf"/>
</dbReference>
<dbReference type="InterPro" id="IPR020818">
    <property type="entry name" value="Chaperonin_GroES"/>
</dbReference>
<dbReference type="HAMAP" id="MF_00580">
    <property type="entry name" value="CH10"/>
    <property type="match status" value="1"/>
</dbReference>
<dbReference type="SMART" id="SM00883">
    <property type="entry name" value="Cpn10"/>
    <property type="match status" value="1"/>
</dbReference>
<organism evidence="7">
    <name type="scientific">Ostreococcus mediterraneus</name>
    <dbReference type="NCBI Taxonomy" id="1486918"/>
    <lineage>
        <taxon>Eukaryota</taxon>
        <taxon>Viridiplantae</taxon>
        <taxon>Chlorophyta</taxon>
        <taxon>Mamiellophyceae</taxon>
        <taxon>Mamiellales</taxon>
        <taxon>Bathycoccaceae</taxon>
        <taxon>Ostreococcus</taxon>
    </lineage>
</organism>
<dbReference type="GO" id="GO:0044183">
    <property type="term" value="F:protein folding chaperone"/>
    <property type="evidence" value="ECO:0007669"/>
    <property type="project" value="InterPro"/>
</dbReference>
<dbReference type="EMBL" id="HBFO01009367">
    <property type="protein sequence ID" value="CAD8815517.1"/>
    <property type="molecule type" value="Transcribed_RNA"/>
</dbReference>
<dbReference type="PROSITE" id="PS00681">
    <property type="entry name" value="CHAPERONINS_CPN10"/>
    <property type="match status" value="1"/>
</dbReference>
<dbReference type="GO" id="GO:0051087">
    <property type="term" value="F:protein-folding chaperone binding"/>
    <property type="evidence" value="ECO:0007669"/>
    <property type="project" value="TreeGrafter"/>
</dbReference>
<dbReference type="Pfam" id="PF00166">
    <property type="entry name" value="Cpn10"/>
    <property type="match status" value="1"/>
</dbReference>
<dbReference type="InterPro" id="IPR018369">
    <property type="entry name" value="Chaprnonin_Cpn10_CS"/>
</dbReference>
<dbReference type="GO" id="GO:0051082">
    <property type="term" value="F:unfolded protein binding"/>
    <property type="evidence" value="ECO:0007669"/>
    <property type="project" value="TreeGrafter"/>
</dbReference>
<accession>A0A7S1EP43</accession>
<name>A0A7S1EP43_9CHLO</name>
<evidence type="ECO:0000256" key="5">
    <source>
        <dbReference type="ARBA" id="ARBA00083733"/>
    </source>
</evidence>
<dbReference type="GO" id="GO:0046872">
    <property type="term" value="F:metal ion binding"/>
    <property type="evidence" value="ECO:0007669"/>
    <property type="project" value="TreeGrafter"/>
</dbReference>
<dbReference type="GO" id="GO:0005739">
    <property type="term" value="C:mitochondrion"/>
    <property type="evidence" value="ECO:0007669"/>
    <property type="project" value="TreeGrafter"/>
</dbReference>
<comment type="function">
    <text evidence="3">Seems to function only as a co-chaperone, along with cpn60, and in certain cases is essential for the discharge of biologically active proteins from cpn60.</text>
</comment>
<evidence type="ECO:0000256" key="1">
    <source>
        <dbReference type="ARBA" id="ARBA00006975"/>
    </source>
</evidence>
<dbReference type="AlphaFoldDB" id="A0A7S1EP43"/>
<evidence type="ECO:0000256" key="4">
    <source>
        <dbReference type="ARBA" id="ARBA00062160"/>
    </source>
</evidence>
<dbReference type="PRINTS" id="PR00297">
    <property type="entry name" value="CHAPERONIN10"/>
</dbReference>
<evidence type="ECO:0000256" key="2">
    <source>
        <dbReference type="ARBA" id="ARBA00023186"/>
    </source>
</evidence>
<evidence type="ECO:0000256" key="3">
    <source>
        <dbReference type="ARBA" id="ARBA00053355"/>
    </source>
</evidence>
<evidence type="ECO:0000313" key="7">
    <source>
        <dbReference type="EMBL" id="CAD8815517.1"/>
    </source>
</evidence>
<dbReference type="SUPFAM" id="SSF50129">
    <property type="entry name" value="GroES-like"/>
    <property type="match status" value="1"/>
</dbReference>
<dbReference type="PANTHER" id="PTHR10772:SF0">
    <property type="entry name" value="10 KDA HEAT SHOCK PROTEIN, MITOCHONDRIAL"/>
    <property type="match status" value="1"/>
</dbReference>
<dbReference type="PANTHER" id="PTHR10772">
    <property type="entry name" value="10 KDA HEAT SHOCK PROTEIN"/>
    <property type="match status" value="1"/>
</dbReference>
<sequence length="113" mass="12311">MTFFDAHRAHFMSATRRLIKPLLDRVLVEKITPPTKSLGGVLLPESMTAGKLNEGMVVACGPGRRTMTGELVPLDVKDGDTVVLPEFGGTAINVGDKEMFVYREEELIGVVPK</sequence>
<gene>
    <name evidence="7" type="ORF">OMED0930_LOCUS6637</name>
</gene>
<dbReference type="Gene3D" id="2.30.33.40">
    <property type="entry name" value="GroES chaperonin"/>
    <property type="match status" value="1"/>
</dbReference>
<protein>
    <recommendedName>
        <fullName evidence="5">Protein groES</fullName>
    </recommendedName>
</protein>
<dbReference type="CDD" id="cd00320">
    <property type="entry name" value="cpn10"/>
    <property type="match status" value="1"/>
</dbReference>
<comment type="subunit">
    <text evidence="4">Forms stable complexes with CPN60 in the presence of ATP.</text>
</comment>
<keyword evidence="2 6" id="KW-0143">Chaperone</keyword>
<dbReference type="FunFam" id="2.30.33.40:FF:000002">
    <property type="entry name" value="10 kDa chaperonin, mitochondrial"/>
    <property type="match status" value="1"/>
</dbReference>